<evidence type="ECO:0000313" key="2">
    <source>
        <dbReference type="EMBL" id="KAK4314983.1"/>
    </source>
</evidence>
<dbReference type="InterPro" id="IPR036691">
    <property type="entry name" value="Endo/exonu/phosph_ase_sf"/>
</dbReference>
<protein>
    <recommendedName>
        <fullName evidence="7">Endonuclease/exonuclease/phosphatase domain-containing protein</fullName>
    </recommendedName>
</protein>
<keyword evidence="6" id="KW-1185">Reference proteome</keyword>
<evidence type="ECO:0008006" key="7">
    <source>
        <dbReference type="Google" id="ProtNLM"/>
    </source>
</evidence>
<dbReference type="EMBL" id="JAWZYT010001164">
    <property type="protein sequence ID" value="KAK4314983.1"/>
    <property type="molecule type" value="Genomic_DNA"/>
</dbReference>
<reference evidence="5" key="1">
    <citation type="submission" date="2023-11" db="EMBL/GenBank/DDBJ databases">
        <title>Genome assemblies of two species of porcelain crab, Petrolisthes cinctipes and Petrolisthes manimaculis (Anomura: Porcellanidae).</title>
        <authorList>
            <person name="Angst P."/>
        </authorList>
    </citation>
    <scope>NUCLEOTIDE SEQUENCE</scope>
    <source>
        <strain evidence="5">PB745_02</strain>
        <tissue evidence="5">Gill</tissue>
    </source>
</reference>
<dbReference type="PANTHER" id="PTHR23227:SF67">
    <property type="entry name" value="CRANIOFACIAL DEVELOPMENT PROTEIN 2-LIKE"/>
    <property type="match status" value="1"/>
</dbReference>
<sequence>MEERCVVGGDLNGHIGQDNDGVRRVHGGKGMGVRNQEGESVVDFAVAFDIAILNTFFTKSSYRTYRSGPSESQIDFLLYRRDNIREVEDCKVLQGESVEAQHSPVVVRLVVRTRRTGAERGEPRIKWWKLKNEVVRQEFKRKESWWLCQNCKEKIE</sequence>
<comment type="caution">
    <text evidence="5">The sequence shown here is derived from an EMBL/GenBank/DDBJ whole genome shotgun (WGS) entry which is preliminary data.</text>
</comment>
<organism evidence="5 6">
    <name type="scientific">Petrolisthes manimaculis</name>
    <dbReference type="NCBI Taxonomy" id="1843537"/>
    <lineage>
        <taxon>Eukaryota</taxon>
        <taxon>Metazoa</taxon>
        <taxon>Ecdysozoa</taxon>
        <taxon>Arthropoda</taxon>
        <taxon>Crustacea</taxon>
        <taxon>Multicrustacea</taxon>
        <taxon>Malacostraca</taxon>
        <taxon>Eumalacostraca</taxon>
        <taxon>Eucarida</taxon>
        <taxon>Decapoda</taxon>
        <taxon>Pleocyemata</taxon>
        <taxon>Anomura</taxon>
        <taxon>Galatheoidea</taxon>
        <taxon>Porcellanidae</taxon>
        <taxon>Petrolisthes</taxon>
    </lineage>
</organism>
<evidence type="ECO:0000313" key="1">
    <source>
        <dbReference type="EMBL" id="KAK4305924.1"/>
    </source>
</evidence>
<dbReference type="InterPro" id="IPR027124">
    <property type="entry name" value="Swc5/CFDP1/2"/>
</dbReference>
<dbReference type="PANTHER" id="PTHR23227">
    <property type="entry name" value="BUCENTAUR RELATED"/>
    <property type="match status" value="1"/>
</dbReference>
<evidence type="ECO:0000313" key="4">
    <source>
        <dbReference type="EMBL" id="KAK4320111.1"/>
    </source>
</evidence>
<dbReference type="SUPFAM" id="SSF56219">
    <property type="entry name" value="DNase I-like"/>
    <property type="match status" value="1"/>
</dbReference>
<dbReference type="EMBL" id="JAWZYT010001001">
    <property type="protein sequence ID" value="KAK4316646.1"/>
    <property type="molecule type" value="Genomic_DNA"/>
</dbReference>
<dbReference type="AlphaFoldDB" id="A0AAE1UJJ5"/>
<name>A0AAE1UJJ5_9EUCA</name>
<evidence type="ECO:0000313" key="6">
    <source>
        <dbReference type="Proteomes" id="UP001292094"/>
    </source>
</evidence>
<accession>A0AAE1UJJ5</accession>
<dbReference type="EMBL" id="JAWZYT010000158">
    <property type="protein sequence ID" value="KAK4327273.1"/>
    <property type="molecule type" value="Genomic_DNA"/>
</dbReference>
<dbReference type="Gene3D" id="3.60.10.10">
    <property type="entry name" value="Endonuclease/exonuclease/phosphatase"/>
    <property type="match status" value="1"/>
</dbReference>
<dbReference type="Proteomes" id="UP001292094">
    <property type="component" value="Unassembled WGS sequence"/>
</dbReference>
<dbReference type="EMBL" id="JAWZYT010000694">
    <property type="protein sequence ID" value="KAK4320111.1"/>
    <property type="molecule type" value="Genomic_DNA"/>
</dbReference>
<evidence type="ECO:0000313" key="3">
    <source>
        <dbReference type="EMBL" id="KAK4316646.1"/>
    </source>
</evidence>
<evidence type="ECO:0000313" key="5">
    <source>
        <dbReference type="EMBL" id="KAK4327273.1"/>
    </source>
</evidence>
<gene>
    <name evidence="5" type="ORF">Pmani_002214</name>
    <name evidence="4" type="ORF">Pmani_009017</name>
    <name evidence="3" type="ORF">Pmani_012211</name>
    <name evidence="2" type="ORF">Pmani_013766</name>
    <name evidence="1" type="ORF">Pmani_022198</name>
</gene>
<proteinExistence type="predicted"/>
<dbReference type="EMBL" id="JAWZYT010002210">
    <property type="protein sequence ID" value="KAK4305924.1"/>
    <property type="molecule type" value="Genomic_DNA"/>
</dbReference>